<evidence type="ECO:0000313" key="1">
    <source>
        <dbReference type="EMBL" id="RZR72512.1"/>
    </source>
</evidence>
<protein>
    <submittedName>
        <fullName evidence="1">Uncharacterized protein</fullName>
    </submittedName>
</protein>
<proteinExistence type="predicted"/>
<dbReference type="AlphaFoldDB" id="A0A445ME10"/>
<reference evidence="1" key="1">
    <citation type="journal article" date="2018" name="Data Brief">
        <title>Genome sequence data from 17 accessions of Ensete ventricosum, a staple food crop for millions in Ethiopia.</title>
        <authorList>
            <person name="Yemataw Z."/>
            <person name="Muzemil S."/>
            <person name="Ambachew D."/>
            <person name="Tripathi L."/>
            <person name="Tesfaye K."/>
            <person name="Chala A."/>
            <person name="Farbos A."/>
            <person name="O'Neill P."/>
            <person name="Moore K."/>
            <person name="Grant M."/>
            <person name="Studholme D.J."/>
        </authorList>
    </citation>
    <scope>NUCLEOTIDE SEQUENCE [LARGE SCALE GENOMIC DNA]</scope>
    <source>
        <tissue evidence="1">Leaf</tissue>
    </source>
</reference>
<organism evidence="1">
    <name type="scientific">Ensete ventricosum</name>
    <name type="common">Abyssinian banana</name>
    <name type="synonym">Musa ensete</name>
    <dbReference type="NCBI Taxonomy" id="4639"/>
    <lineage>
        <taxon>Eukaryota</taxon>
        <taxon>Viridiplantae</taxon>
        <taxon>Streptophyta</taxon>
        <taxon>Embryophyta</taxon>
        <taxon>Tracheophyta</taxon>
        <taxon>Spermatophyta</taxon>
        <taxon>Magnoliopsida</taxon>
        <taxon>Liliopsida</taxon>
        <taxon>Zingiberales</taxon>
        <taxon>Musaceae</taxon>
        <taxon>Ensete</taxon>
    </lineage>
</organism>
<dbReference type="Proteomes" id="UP000290560">
    <property type="component" value="Unassembled WGS sequence"/>
</dbReference>
<sequence length="92" mass="10618">MAEERHSESYAVEHHQHNNNWIGGFLKWGAPSTVEGELRSFLCHRRTHLKLPPSTMSPSAAFVSIDVVVAIRNFLHLPTVIQSFLYRCYYHP</sequence>
<name>A0A445ME10_ENSVE</name>
<dbReference type="EMBL" id="KV875702">
    <property type="protein sequence ID" value="RZR72512.1"/>
    <property type="molecule type" value="Genomic_DNA"/>
</dbReference>
<gene>
    <name evidence="1" type="ORF">BHM03_00014183</name>
</gene>
<accession>A0A445ME10</accession>